<dbReference type="AlphaFoldDB" id="A0A1F6D0G8"/>
<name>A0A1F6D0G8_9BACT</name>
<protein>
    <submittedName>
        <fullName evidence="2">Uncharacterized protein</fullName>
    </submittedName>
</protein>
<evidence type="ECO:0000313" key="2">
    <source>
        <dbReference type="EMBL" id="OGG54926.1"/>
    </source>
</evidence>
<accession>A0A1F6D0G8</accession>
<organism evidence="2 3">
    <name type="scientific">Candidatus Kaiserbacteria bacterium RIFCSPHIGHO2_02_FULL_49_11</name>
    <dbReference type="NCBI Taxonomy" id="1798489"/>
    <lineage>
        <taxon>Bacteria</taxon>
        <taxon>Candidatus Kaiseribacteriota</taxon>
    </lineage>
</organism>
<keyword evidence="1" id="KW-0175">Coiled coil</keyword>
<sequence>MKNLNKIIKRSNLTPLERMTALVHNTEHKQKTGKSMLSDAELHTLTQGWAARMGEANEYNRYLEIARLEGSMRMDATMFSYRVELSAVRNQRVLAYCLADMKRMKGIHNDEMMQGITEEEGIRFATAHTYLEYHYVLHTFTLENLPLEVREDLALLDDSVGHSKRYLEEQVLLYEMLRSGTFSTKNKDTLVDTIISRLYFEGIKKIRGGTERDGFMVGDFYAELPLAEVMHRVAHDAGIVWKDKDEEKLLDDIEAYAKEKDVTMVSLARNSLRSWLDDGLFTRDFAPIFDSDRHDTWNSDTKKSHKELFAIWYAELEKSRKYFAGLFSARKLKRQDMEMTVLGETKVIEILTGESLYMCTENLEFVRQYKKQVEMILPFSNFALFIEKYAKPVENYTTLCQFRALGKKASDVFDANFTEEYDKLVESYEDEINILNHELGKLTDMATEHVYTNSDEDFRYGIHITDGRFRYILEENGEKADIIEKYTEEFKKVMR</sequence>
<feature type="coiled-coil region" evidence="1">
    <location>
        <begin position="418"/>
        <end position="445"/>
    </location>
</feature>
<reference evidence="2 3" key="1">
    <citation type="journal article" date="2016" name="Nat. Commun.">
        <title>Thousands of microbial genomes shed light on interconnected biogeochemical processes in an aquifer system.</title>
        <authorList>
            <person name="Anantharaman K."/>
            <person name="Brown C.T."/>
            <person name="Hug L.A."/>
            <person name="Sharon I."/>
            <person name="Castelle C.J."/>
            <person name="Probst A.J."/>
            <person name="Thomas B.C."/>
            <person name="Singh A."/>
            <person name="Wilkins M.J."/>
            <person name="Karaoz U."/>
            <person name="Brodie E.L."/>
            <person name="Williams K.H."/>
            <person name="Hubbard S.S."/>
            <person name="Banfield J.F."/>
        </authorList>
    </citation>
    <scope>NUCLEOTIDE SEQUENCE [LARGE SCALE GENOMIC DNA]</scope>
</reference>
<proteinExistence type="predicted"/>
<comment type="caution">
    <text evidence="2">The sequence shown here is derived from an EMBL/GenBank/DDBJ whole genome shotgun (WGS) entry which is preliminary data.</text>
</comment>
<evidence type="ECO:0000256" key="1">
    <source>
        <dbReference type="SAM" id="Coils"/>
    </source>
</evidence>
<dbReference type="EMBL" id="MFLC01000027">
    <property type="protein sequence ID" value="OGG54926.1"/>
    <property type="molecule type" value="Genomic_DNA"/>
</dbReference>
<gene>
    <name evidence="2" type="ORF">A3D62_02505</name>
</gene>
<evidence type="ECO:0000313" key="3">
    <source>
        <dbReference type="Proteomes" id="UP000177659"/>
    </source>
</evidence>
<dbReference type="Proteomes" id="UP000177659">
    <property type="component" value="Unassembled WGS sequence"/>
</dbReference>